<evidence type="ECO:0000259" key="6">
    <source>
        <dbReference type="Pfam" id="PF17803"/>
    </source>
</evidence>
<dbReference type="NCBIfam" id="TIGR03661">
    <property type="entry name" value="T1SS_VCA0849"/>
    <property type="match status" value="1"/>
</dbReference>
<feature type="domain" description="RapA2 cadherin-like" evidence="6">
    <location>
        <begin position="1402"/>
        <end position="1477"/>
    </location>
</feature>
<evidence type="ECO:0000256" key="4">
    <source>
        <dbReference type="SAM" id="MobiDB-lite"/>
    </source>
</evidence>
<feature type="domain" description="RapA2 cadherin-like" evidence="6">
    <location>
        <begin position="1652"/>
        <end position="1727"/>
    </location>
</feature>
<dbReference type="Pfam" id="PF19116">
    <property type="entry name" value="DUF5801"/>
    <property type="match status" value="2"/>
</dbReference>
<keyword evidence="1" id="KW-0732">Signal</keyword>
<dbReference type="OrthoDB" id="220114at2"/>
<dbReference type="InterPro" id="IPR019960">
    <property type="entry name" value="T1SS_VCA0849"/>
</dbReference>
<name>A0A1A9F3B4_9GAMM</name>
<feature type="region of interest" description="Disordered" evidence="4">
    <location>
        <begin position="2777"/>
        <end position="2808"/>
    </location>
</feature>
<dbReference type="STRING" id="1821621.A8C75_20245"/>
<feature type="region of interest" description="Disordered" evidence="4">
    <location>
        <begin position="1273"/>
        <end position="1304"/>
    </location>
</feature>
<dbReference type="Gene3D" id="2.60.40.10">
    <property type="entry name" value="Immunoglobulins"/>
    <property type="match status" value="11"/>
</dbReference>
<feature type="region of interest" description="Disordered" evidence="4">
    <location>
        <begin position="1773"/>
        <end position="1804"/>
    </location>
</feature>
<feature type="domain" description="RapA2 cadherin-like" evidence="6">
    <location>
        <begin position="652"/>
        <end position="727"/>
    </location>
</feature>
<evidence type="ECO:0000259" key="5">
    <source>
        <dbReference type="Pfam" id="PF03160"/>
    </source>
</evidence>
<feature type="domain" description="RapA2 cadherin-like" evidence="6">
    <location>
        <begin position="2406"/>
        <end position="2481"/>
    </location>
</feature>
<dbReference type="InterPro" id="IPR010221">
    <property type="entry name" value="VCBS_dom"/>
</dbReference>
<protein>
    <recommendedName>
        <fullName evidence="10">Retention module-containing protein</fullName>
    </recommendedName>
</protein>
<dbReference type="Pfam" id="PF17803">
    <property type="entry name" value="Cadherin_4"/>
    <property type="match status" value="12"/>
</dbReference>
<evidence type="ECO:0000256" key="1">
    <source>
        <dbReference type="ARBA" id="ARBA00022729"/>
    </source>
</evidence>
<dbReference type="InterPro" id="IPR038081">
    <property type="entry name" value="CalX-like_sf"/>
</dbReference>
<dbReference type="InterPro" id="IPR003644">
    <property type="entry name" value="Calx_beta"/>
</dbReference>
<proteinExistence type="predicted"/>
<organism evidence="8 9">
    <name type="scientific">Marinobacterium aestuarii</name>
    <dbReference type="NCBI Taxonomy" id="1821621"/>
    <lineage>
        <taxon>Bacteria</taxon>
        <taxon>Pseudomonadati</taxon>
        <taxon>Pseudomonadota</taxon>
        <taxon>Gammaproteobacteria</taxon>
        <taxon>Oceanospirillales</taxon>
        <taxon>Oceanospirillaceae</taxon>
        <taxon>Marinobacterium</taxon>
    </lineage>
</organism>
<feature type="domain" description="RapA2 cadherin-like" evidence="6">
    <location>
        <begin position="2906"/>
        <end position="2981"/>
    </location>
</feature>
<dbReference type="NCBIfam" id="NF033682">
    <property type="entry name" value="retention_LapA"/>
    <property type="match status" value="1"/>
</dbReference>
<keyword evidence="9" id="KW-1185">Reference proteome</keyword>
<dbReference type="Proteomes" id="UP000078070">
    <property type="component" value="Chromosome"/>
</dbReference>
<feature type="region of interest" description="Disordered" evidence="4">
    <location>
        <begin position="2020"/>
        <end position="2060"/>
    </location>
</feature>
<dbReference type="EMBL" id="CP015839">
    <property type="protein sequence ID" value="ANG64572.1"/>
    <property type="molecule type" value="Genomic_DNA"/>
</dbReference>
<feature type="domain" description="DUF5801" evidence="7">
    <location>
        <begin position="3630"/>
        <end position="3768"/>
    </location>
</feature>
<feature type="region of interest" description="Disordered" evidence="4">
    <location>
        <begin position="523"/>
        <end position="555"/>
    </location>
</feature>
<feature type="region of interest" description="Disordered" evidence="4">
    <location>
        <begin position="3277"/>
        <end position="3308"/>
    </location>
</feature>
<dbReference type="InterPro" id="IPR043824">
    <property type="entry name" value="DUF5801"/>
</dbReference>
<dbReference type="RefSeq" id="WP_067386172.1">
    <property type="nucleotide sequence ID" value="NZ_CP015839.1"/>
</dbReference>
<feature type="domain" description="RapA2 cadherin-like" evidence="6">
    <location>
        <begin position="1152"/>
        <end position="1227"/>
    </location>
</feature>
<dbReference type="Pfam" id="PF03160">
    <property type="entry name" value="Calx-beta"/>
    <property type="match status" value="1"/>
</dbReference>
<feature type="domain" description="DUF5801" evidence="7">
    <location>
        <begin position="3440"/>
        <end position="3587"/>
    </location>
</feature>
<feature type="domain" description="RapA2 cadherin-like" evidence="6">
    <location>
        <begin position="1902"/>
        <end position="1977"/>
    </location>
</feature>
<keyword evidence="3" id="KW-0106">Calcium</keyword>
<feature type="domain" description="RapA2 cadherin-like" evidence="6">
    <location>
        <begin position="3156"/>
        <end position="3231"/>
    </location>
</feature>
<feature type="domain" description="RapA2 cadherin-like" evidence="6">
    <location>
        <begin position="2656"/>
        <end position="2731"/>
    </location>
</feature>
<dbReference type="InterPro" id="IPR040853">
    <property type="entry name" value="RapA2_cadherin-like"/>
</dbReference>
<feature type="domain" description="RapA2 cadherin-like" evidence="6">
    <location>
        <begin position="902"/>
        <end position="977"/>
    </location>
</feature>
<evidence type="ECO:0008006" key="10">
    <source>
        <dbReference type="Google" id="ProtNLM"/>
    </source>
</evidence>
<evidence type="ECO:0000256" key="2">
    <source>
        <dbReference type="ARBA" id="ARBA00022737"/>
    </source>
</evidence>
<reference evidence="8 9" key="2">
    <citation type="journal article" date="2018" name="Int. J. Syst. Evol. Microbiol.">
        <title>Marinobacterium aestuarii sp. nov., a benzene-degrading marine bacterium isolated from estuary sediment.</title>
        <authorList>
            <person name="Bae S.S."/>
            <person name="Jung J."/>
            <person name="Chung D."/>
            <person name="Baek K."/>
        </authorList>
    </citation>
    <scope>NUCLEOTIDE SEQUENCE [LARGE SCALE GENOMIC DNA]</scope>
    <source>
        <strain evidence="8 9">ST58-10</strain>
    </source>
</reference>
<evidence type="ECO:0000313" key="9">
    <source>
        <dbReference type="Proteomes" id="UP000078070"/>
    </source>
</evidence>
<feature type="region of interest" description="Disordered" evidence="4">
    <location>
        <begin position="2277"/>
        <end position="2308"/>
    </location>
</feature>
<dbReference type="NCBIfam" id="TIGR01965">
    <property type="entry name" value="VCBS_repeat"/>
    <property type="match status" value="12"/>
</dbReference>
<feature type="domain" description="RapA2 cadherin-like" evidence="6">
    <location>
        <begin position="2156"/>
        <end position="2231"/>
    </location>
</feature>
<reference evidence="9" key="1">
    <citation type="submission" date="2016-05" db="EMBL/GenBank/DDBJ databases">
        <authorList>
            <person name="Baek K."/>
            <person name="Yang S.-J."/>
        </authorList>
    </citation>
    <scope>NUCLEOTIDE SEQUENCE [LARGE SCALE GENOMIC DNA]</scope>
    <source>
        <strain evidence="9">ST58-10</strain>
    </source>
</reference>
<sequence>MAITDVAGTVSSITGAVVAVSQDGSERVLALGDTVYLHETLRTDEGARVEISSVAGDRLVLEGGEELQISQAVAGPDGAGDAQPLVAATVTSVIGTAVAIAADGSERILSVGDPVFEGDLVRVASGGRIELANRAGEAVELVAGQEVLVAPEFHADSARFDPSESVASGDSVAKALVSVGEVDAIQSAILAGEDPTAIAEATAAGQAPGTGDTGPGDSGSRFVLLDRTGQEVSPQAGFNTSGLDRSISEIRTEDQGLEVEPVVTVTIKDPDGAFPVTVNGNSVVVPEGTDSGDGSQTRSLTFVVTLDQPHGQDVTVTYELRSGTATTPSDWVNGSLTNTVTIPAGQLSAEITVEIVMDHFDEGDETFELVLVSATNATVDGTADRLDITIENDDSTPVANSDTNALTEGLSASTAGNVITGASAGDVADTDADGDTLQVVRVELDGTSLTVTDGSATVLQGLYGSLTLNADGSYSYVLTPGEATPAQALDDGESLTETFTYTVTDGFNAEQSATLTVTINGSNDGPGVSVDPGNVGGGNDSVNEAGLAGGSAAGDGSDVATGTFTLSDADGLDDLVSVTINGTTIAIADLVGSVIPGANGHGNLTIDSYNSATGVAGYSYQLSGPTSDVDGVTEQDTFSLSVFDGSLSSADSTITIDITDDVPLAVDDGKSLGEDASAAISGNVLDNDLHANDEAGADAPVTFVQWTGSTTGQYGSFTDNGNGGYSYTLNTSNAAVQGLDDGQSLTETFSYQITDADGDTDTATLTLTINGSNDGPGVSVDPGNVGGGNDSVNEAGLAGGSAAGDGSDVATGTFTLSDADGLDDLVSVTINGTTIAIADLVGSVIPGANGHGNLTIDSYNSATGVAGYSYQLSGPTSDVDGVTEQDTFSLSVFDGSLSSADSTITIDITDDVPLAVDDGKSLGEDASAAISGNVLDNDLHANDEAGADAPVTFVQWTGSTTGQYGSFTDNGNGGYSYTLNTSNAAVQGLDDGQSLTETFSYQITDADGDTDTATLTLTINGSNDGPGVSVDPGNVGGGNDSVNEAGLAGGSAAGDGSDAATGSFTLSDADGLDDLVSVTINGTTIAIADLVGSVIPGANGHGNLTIDSYNSSTGVAGYSYQLSGPTSDVDGVTEQDTFSLSVFDGSLSSADSTITIDITDDVPLAVDDSNSLGEDASAAISGNVLDNDLHANDEAGADAPVTFVQWTGSTTGQYGSFTDNGNGGYSYTLNTSNAAVQGLDDGQSLTETFSYQITDADGDTDTATLTLTINGSNDGPGVSVDPGNVGGGNDSVNEAGLAGGSAAGDGSDAATGSFTLSDADGLDDLVSVTINGTTIAIADLVGSVIPGANGHGNLTIDSYNSATGVAGYSYQLSGPTSDVDGVTEQDTFSLSVFDGSLSSADSTITIDITDDVPLAVDDGKSLGEDASAAISGNVLDNDLHANDEAGADAPVTFVQWTGSTTGQYGSFTDNGNGGYSYTLNTSNAAVQGLDDGQSLTETFSYQITDADGDTDTATLTLTINGSNDGPGVSVDPGNVGGGNDSVNEAGLAGGSAAGDGSDAATGSFTLSDADGLDDLVSVTINGTTIAIADLVGSVIPGANGHGSLTIDSYNSSTGVAGYSYQLSGPTSDVDGVTEQDTFSLSVFDGSLSSADSTITIDITDDVPLAVDDSNSLGEDASAAISGNVLDNDLHANDEAGADAPVTFVQWTGSTTGQYGSFTDNGNGGYSYTLNTSNAAVQGLDDGQSLTETFSYQITDADGDTDTATLTLTINGSNDGPGVSVDPGNVGGGNDSVNEAGLAGGSAAGDGSDAATGSFTLSDADGLDDLVSVTINGTTIAIADLVGSVIPGANGHGSLTIDSYNSATGVAGYSYQLSGPTSDVDGVTEQDTFSLSVFDGSLSSADSTITIDITDDVPLAVDDGKSLGEDASAAISGNVLDNDLHANGEAGADAPVTFVQWTGSTSGQYGSFTDNGNGDYSYTLNTSNAAVQGLDDGQSLTETFSYQITDADGDTDTATLTLTINGSNDGPGVSVDPGNGQNGAAGPDDSVNEAGLAGGSAAGDGSDAATGTFTLSDADGLDDLVSVTINGTTIAIADLVGSVIPGANGHGNLTIDSYNSATGVAGYSYQLSGPTSDVDGVTEQDTFSLSVFDGSLSSADSTITIDITDDVPLAVDDSNSLGEDASAAISGNVLDNDLHANDEAGADAPVTFVQWTGSTTGQYGSFTDNGNGGYSYTLNTSNAAVQGLDDGQSLTETFSYQITDADGDTDTATLTLTINGSNDGPGVSVDPGNVGGGNDSVNEAGLAGGSAAGDGSDAATGTFTLSDADGLDDLVSVTINGTTIAIADLVGSVIPGANGHGNLTIDSYNSSTGVAGYSYQLSGPTSDVDGVTEQDTFSLSVFDGSLSSADSTITIDITDDVPLAVDDSNSLGEDASAAISGNVLDNDLHANDEAGADAPVTFVQWTGSTTGQYGSFTDNGNGGYSYTLNTSNAAVQGLDDGQSLTETFSYQITDADGDTDTATLTLTINGSNDGPGVSVDPGNVGGGNDSVNEAGLAGGSAAGDGSDAATGTFTLSDADGLDDLVSVTINGTTIAIADLVGSVIPGANGHGNLTIDSYNSSTGVAGYSYQLSGPTSDVDGVTEQDTFSLSVFDGSLSSADSTITIDITDDVPLAVDDSNSLGEDASAAISGNVLDNDLHANDEAGADAPVTFVQWTGSTTGQYGSFTDNGNGGYSYTLNTSNAAVQGLDDGQSLTETFSYQITDADGDTDTATLTLTINGSNDGPGVSVDPGNVGGGNDSVNEAGLAGGSAAGDGSDAATGSFTLSDADGLDDLVSVTINGTTIAIADLVGSVIPGANGHGNLTIDSYNSSTGVAGYSYQLSGPTSDVDGVTEQDTFSLSVFDGSLSSADSTITIDITDDVPLAVDDSNSLGEDASAAISGNVLDNDLHANDEAGADAPVTFVQWTGSTTGQYGSFTDNGNGGYSYTLNTSNAAVQGLDDGQSLTETFSYQITDADGDTDTATLTLTINGSNDGPGVSVDPGNVGGGNDSVNEAGLAGGSAAGDGSDAATGSFTLSDADGLDDLVSVTINGTTIAIADLVGSVIPGANGHGNLTIDSYNSSTGVAGYSYQLSGPTSDVDGVTEQDTFSLSVFDGSLSSADSTITIDITDDVPLAVDDSNSLGEDASAAISGNVLDNDLHANDEAGADAPVTFVQWTGSTTGQYGSFTDNGNGGYSYTLNTSNAAVQGLDDGQSLTETFSYQITDADGDTDTATLTLTINGSNDGPGVSVDPGNVGGGNDSVNEAGLAGGSAAGDGSDAATGSFTLSDADGLDDLVSLTINGTTIAIADLVGSVIPGANGHGNLTIDSYNSSTGVAGYSYQLSGPTSDVDGVTEQDTFSLSVFDGSLSSADSTITIDIIDDVPSISVAAGSLDGVSLLTQDADTGDDANPDTATSAAAFDGVFSVSSSAGGADGQSGAISWNYALSLSVVSGTASGLKSGGVAVKLYQLADGTIVGSTSPTAPVVIDDAVVFSLGVDSAGVVTLSQYAALDHGIAETEGAYDDDVLSLASNLVNLTGTATITDNDGDSTSNSQSVDLGGTVSFADDGPTVTLTIGSDSRVTLKTQDADTVGSLTDTATSNAAFGVAIIASLSSGADSVQASGLSYVLSLTSQGADSLLTSGSEAVYLYTLADGTLVGSTATTNPGSVDASVVFSLSVDADGKVTLSQHQALDHATASTSGFESDVLILSNGLVNLQVTYSITDGDGDSATSTKTIDLGGNVQFADDGPSLATTNLAIANETGTYSGTYAFDVGADVQSFADSFDGSALQWTNARPGYSLEHDAAGSNASYQLYKGLYEEGGDSFTFFTLQVNADGTYDFNMVTPDPVIEKETSSLLSGISGGSNLASYTFGAAQFGGEFEIVVTGKSQGVADTLTISSTDLGVSDNVMHGNKTDVLRFDVQQVAGRTGVLSELTIQISNTAGVKITDTVGIRIHYTTGPDDTYAEAIGADYSITMAADPSREVEYMQLFPANAGVSFKITGLSGKYVTSEFPDDYALDFTLSGSDSDGDSASASFSVNVNATDNGSALIEGTSGSDTLFGTASNDILTGHDGADLFVWSDGDEGGVGSGLFAEDTVTDFNPSEGDVLDLSDLLVGETEATLDAYLYLDDNGTDSTLYVSTSGNMNAADASEAATKADQVINLTDLSGTDIDALIASGNLTVDNS</sequence>
<feature type="domain" description="RapA2 cadherin-like" evidence="6">
    <location>
        <begin position="386"/>
        <end position="476"/>
    </location>
</feature>
<evidence type="ECO:0000259" key="7">
    <source>
        <dbReference type="Pfam" id="PF19116"/>
    </source>
</evidence>
<dbReference type="InterPro" id="IPR013783">
    <property type="entry name" value="Ig-like_fold"/>
</dbReference>
<keyword evidence="2" id="KW-0677">Repeat</keyword>
<accession>A0A1A9F3B4</accession>
<dbReference type="KEGG" id="mars:A8C75_20245"/>
<feature type="domain" description="Calx-beta" evidence="5">
    <location>
        <begin position="301"/>
        <end position="377"/>
    </location>
</feature>
<dbReference type="GO" id="GO:0016020">
    <property type="term" value="C:membrane"/>
    <property type="evidence" value="ECO:0007669"/>
    <property type="project" value="InterPro"/>
</dbReference>
<dbReference type="InterPro" id="IPR011049">
    <property type="entry name" value="Serralysin-like_metalloprot_C"/>
</dbReference>
<dbReference type="SUPFAM" id="SSF141072">
    <property type="entry name" value="CalX-like"/>
    <property type="match status" value="1"/>
</dbReference>
<dbReference type="GO" id="GO:0007154">
    <property type="term" value="P:cell communication"/>
    <property type="evidence" value="ECO:0007669"/>
    <property type="project" value="InterPro"/>
</dbReference>
<dbReference type="Gene3D" id="2.60.40.2030">
    <property type="match status" value="1"/>
</dbReference>
<feature type="region of interest" description="Disordered" evidence="4">
    <location>
        <begin position="3027"/>
        <end position="3058"/>
    </location>
</feature>
<feature type="region of interest" description="Disordered" evidence="4">
    <location>
        <begin position="1523"/>
        <end position="1554"/>
    </location>
</feature>
<evidence type="ECO:0000256" key="3">
    <source>
        <dbReference type="ARBA" id="ARBA00022837"/>
    </source>
</evidence>
<gene>
    <name evidence="8" type="ORF">A8C75_20245</name>
</gene>
<evidence type="ECO:0000313" key="8">
    <source>
        <dbReference type="EMBL" id="ANG64572.1"/>
    </source>
</evidence>
<feature type="region of interest" description="Disordered" evidence="4">
    <location>
        <begin position="1023"/>
        <end position="1054"/>
    </location>
</feature>
<feature type="region of interest" description="Disordered" evidence="4">
    <location>
        <begin position="2527"/>
        <end position="2558"/>
    </location>
</feature>
<dbReference type="InterPro" id="IPR047777">
    <property type="entry name" value="LapA-like_RM"/>
</dbReference>
<dbReference type="SUPFAM" id="SSF51120">
    <property type="entry name" value="beta-Roll"/>
    <property type="match status" value="1"/>
</dbReference>